<organism evidence="4 5">
    <name type="scientific">Panaeolus cyanescens</name>
    <dbReference type="NCBI Taxonomy" id="181874"/>
    <lineage>
        <taxon>Eukaryota</taxon>
        <taxon>Fungi</taxon>
        <taxon>Dikarya</taxon>
        <taxon>Basidiomycota</taxon>
        <taxon>Agaricomycotina</taxon>
        <taxon>Agaricomycetes</taxon>
        <taxon>Agaricomycetidae</taxon>
        <taxon>Agaricales</taxon>
        <taxon>Agaricineae</taxon>
        <taxon>Galeropsidaceae</taxon>
        <taxon>Panaeolus</taxon>
    </lineage>
</organism>
<dbReference type="EMBL" id="NHTK01005827">
    <property type="protein sequence ID" value="PPQ73256.1"/>
    <property type="molecule type" value="Genomic_DNA"/>
</dbReference>
<feature type="domain" description="Nephrocystin 3-like N-terminal" evidence="3">
    <location>
        <begin position="910"/>
        <end position="1070"/>
    </location>
</feature>
<gene>
    <name evidence="4" type="ORF">CVT24_009971</name>
</gene>
<dbReference type="OrthoDB" id="3068901at2759"/>
<dbReference type="Gene3D" id="3.40.50.300">
    <property type="entry name" value="P-loop containing nucleotide triphosphate hydrolases"/>
    <property type="match status" value="2"/>
</dbReference>
<evidence type="ECO:0000256" key="1">
    <source>
        <dbReference type="ARBA" id="ARBA00022737"/>
    </source>
</evidence>
<evidence type="ECO:0000259" key="3">
    <source>
        <dbReference type="Pfam" id="PF24883"/>
    </source>
</evidence>
<sequence length="1448" mass="164108">MGNSLSSGNNKIVINNSPVNVNVPIFATPQSLSPGEIAFMTCWILGLTNIIQAFEKLYGKICASAFHNSDEYEETKCHPGTRVSILSLLEEWALSRTLNSEDGITPMIWLHGAAGVGKTAIAKSFAERLEGLGRLAASFFFWRADPGRSDDRNFVATLAFQLAHAIPPIRSYIEHAIASDPAIFDRTGKSQVDALILKPLRLLRDNSPDLDVHSLPNIIIIDGLDECGGIAQDRVRSQKRVVDILHLMASQQALFPFRFLVISREDPYIRGFFEGSHMAELSRSLLLDDEFVPLSDIQLYIEAQFNAIKTSHPDRDSLPKSPEVWPKPGISKLMAQNTNGQFIMAATAMRFIADVHRQPNQQLDIVLGAISSDLFNENNTVFTPLYNLYRQVINSVIEDSRKIAFEVVLFHIAHVHISPSGFYSHIRVPDVEKVLKLSTGALRHSIRGFESIFSLQRVEGTTVEEHRLRFKHSTFIDFIFDRQHAGDWYVELGAVKEKFAMLNMAMFEEGKALSIEKQTYWFYCLCNALLPVIEIGWFKDHPAEKATAIWLNKWASFPKYDAGLVFLKRSRSQAGAHVYSLLKVFKWDKRLVASFCAFLEPKMKPYEENALLDGLLLTFAYDSTIPLDNGQPMFDYLKETVRPREVWSAESYCLALRGCASKNLQHDIYRNLRAIDRRNLRLLESPYDNADTSWLITIMPVFYSADLARSKEQPLEPAYYETRCPPLGHLPNNEALRCAMKILHITASRIIMLCRGLPEDGPEEEPGVDPELNIDIEFEEELLLSDIGYGFGEGGRPITVLANIVISLVANRDEAMVAFVNSEVEEPPTPPLTESEPLDPSTIPPHHHPDHPYMNTIRAFEKLCNNICTSAFHNSDEYDQTKCHPGTRVSILSLLEEWTLSKTLNIEDGITPMIWLHGSAGVGKTAIAKTFAERLQGLGRLAASFFFWRADEGRSDDRNLVSTLAYQLALSIPPLRSFIEDAIAGDPAIFGRALKLQVDSLILKPLRIMRDNNPDLDIYSLPNVLVIDGLDEWGGLNDDRVHIQQRAFQILRYIISHQPLFPFRILVLSRVNQHIRILFEGPDMRDTSRSIVLEEGLAPVSDIQLYIDSQFNAIRISHPDKDSLPERWPKKGTTRHIAEIAQGQFIFAATMMKFILDPHRQPNAQLKIVLDALVSDFSGRGTGYGVFTPLYALYRQVIHSVIEESRRAAFDVVSFHIAHTSGSEFYTHIRLPDIEGFLGLQKGGLRHCLRDFEAIFSLDPVAGSQNVYTLRFKHSTFIDFIFDQEQAGDWYVDVNVVKERFAKMDMEMFDRGSALSAEAQTYWFYALCSALLPIDDKQMRPATSEAADVWRNNWKNLTQYEAGLLFLQRSGSQAGAHVKLLLEVLRQHDTDHLEASFCSFLETKMKPYEDHRLLYTLLLTYAYDPTIPQRDSQPHQQNDIELVMHRNM</sequence>
<accession>A0A409W437</accession>
<reference evidence="4 5" key="1">
    <citation type="journal article" date="2018" name="Evol. Lett.">
        <title>Horizontal gene cluster transfer increased hallucinogenic mushroom diversity.</title>
        <authorList>
            <person name="Reynolds H.T."/>
            <person name="Vijayakumar V."/>
            <person name="Gluck-Thaler E."/>
            <person name="Korotkin H.B."/>
            <person name="Matheny P.B."/>
            <person name="Slot J.C."/>
        </authorList>
    </citation>
    <scope>NUCLEOTIDE SEQUENCE [LARGE SCALE GENOMIC DNA]</scope>
    <source>
        <strain evidence="4 5">2629</strain>
    </source>
</reference>
<dbReference type="InterPro" id="IPR027417">
    <property type="entry name" value="P-loop_NTPase"/>
</dbReference>
<dbReference type="Proteomes" id="UP000284842">
    <property type="component" value="Unassembled WGS sequence"/>
</dbReference>
<proteinExistence type="predicted"/>
<evidence type="ECO:0000313" key="5">
    <source>
        <dbReference type="Proteomes" id="UP000284842"/>
    </source>
</evidence>
<feature type="region of interest" description="Disordered" evidence="2">
    <location>
        <begin position="823"/>
        <end position="849"/>
    </location>
</feature>
<evidence type="ECO:0000313" key="4">
    <source>
        <dbReference type="EMBL" id="PPQ73256.1"/>
    </source>
</evidence>
<protein>
    <recommendedName>
        <fullName evidence="3">Nephrocystin 3-like N-terminal domain-containing protein</fullName>
    </recommendedName>
</protein>
<dbReference type="InterPro" id="IPR056884">
    <property type="entry name" value="NPHP3-like_N"/>
</dbReference>
<dbReference type="InParanoid" id="A0A409W437"/>
<feature type="domain" description="Nephrocystin 3-like N-terminal" evidence="3">
    <location>
        <begin position="102"/>
        <end position="264"/>
    </location>
</feature>
<dbReference type="SUPFAM" id="SSF52540">
    <property type="entry name" value="P-loop containing nucleoside triphosphate hydrolases"/>
    <property type="match status" value="2"/>
</dbReference>
<keyword evidence="5" id="KW-1185">Reference proteome</keyword>
<comment type="caution">
    <text evidence="4">The sequence shown here is derived from an EMBL/GenBank/DDBJ whole genome shotgun (WGS) entry which is preliminary data.</text>
</comment>
<dbReference type="PANTHER" id="PTHR10039">
    <property type="entry name" value="AMELOGENIN"/>
    <property type="match status" value="1"/>
</dbReference>
<dbReference type="Pfam" id="PF24883">
    <property type="entry name" value="NPHP3_N"/>
    <property type="match status" value="2"/>
</dbReference>
<dbReference type="PANTHER" id="PTHR10039:SF14">
    <property type="entry name" value="NACHT DOMAIN-CONTAINING PROTEIN"/>
    <property type="match status" value="1"/>
</dbReference>
<evidence type="ECO:0000256" key="2">
    <source>
        <dbReference type="SAM" id="MobiDB-lite"/>
    </source>
</evidence>
<name>A0A409W437_9AGAR</name>
<keyword evidence="1" id="KW-0677">Repeat</keyword>